<keyword evidence="2 4" id="KW-0442">Lipid degradation</keyword>
<dbReference type="AlphaFoldDB" id="A0A2T5FXC5"/>
<gene>
    <name evidence="6" type="ORF">CLG96_10190</name>
</gene>
<dbReference type="SUPFAM" id="SSF52151">
    <property type="entry name" value="FabD/lysophospholipase-like"/>
    <property type="match status" value="1"/>
</dbReference>
<protein>
    <submittedName>
        <fullName evidence="6">Patatin</fullName>
    </submittedName>
</protein>
<dbReference type="Proteomes" id="UP000244162">
    <property type="component" value="Unassembled WGS sequence"/>
</dbReference>
<name>A0A2T5FXC5_9SPHN</name>
<dbReference type="GO" id="GO:0016042">
    <property type="term" value="P:lipid catabolic process"/>
    <property type="evidence" value="ECO:0007669"/>
    <property type="project" value="UniProtKB-UniRule"/>
</dbReference>
<organism evidence="6 7">
    <name type="scientific">Sphingomonas oleivorans</name>
    <dbReference type="NCBI Taxonomy" id="1735121"/>
    <lineage>
        <taxon>Bacteria</taxon>
        <taxon>Pseudomonadati</taxon>
        <taxon>Pseudomonadota</taxon>
        <taxon>Alphaproteobacteria</taxon>
        <taxon>Sphingomonadales</taxon>
        <taxon>Sphingomonadaceae</taxon>
        <taxon>Sphingomonas</taxon>
    </lineage>
</organism>
<proteinExistence type="predicted"/>
<reference evidence="6 7" key="1">
    <citation type="submission" date="2017-09" db="EMBL/GenBank/DDBJ databases">
        <title>Sphingomonas panjinensis sp.nov., isolated from oil-contaminated soil.</title>
        <authorList>
            <person name="Wang L."/>
            <person name="Chen L."/>
        </authorList>
    </citation>
    <scope>NUCLEOTIDE SEQUENCE [LARGE SCALE GENOMIC DNA]</scope>
    <source>
        <strain evidence="6 7">FW-11</strain>
    </source>
</reference>
<dbReference type="Pfam" id="PF01734">
    <property type="entry name" value="Patatin"/>
    <property type="match status" value="1"/>
</dbReference>
<comment type="caution">
    <text evidence="4">Lacks conserved residue(s) required for the propagation of feature annotation.</text>
</comment>
<dbReference type="InterPro" id="IPR002641">
    <property type="entry name" value="PNPLA_dom"/>
</dbReference>
<dbReference type="Gene3D" id="3.40.1090.10">
    <property type="entry name" value="Cytosolic phospholipase A2 catalytic domain"/>
    <property type="match status" value="2"/>
</dbReference>
<dbReference type="GO" id="GO:0016787">
    <property type="term" value="F:hydrolase activity"/>
    <property type="evidence" value="ECO:0007669"/>
    <property type="project" value="UniProtKB-UniRule"/>
</dbReference>
<keyword evidence="1 4" id="KW-0378">Hydrolase</keyword>
<feature type="active site" description="Proton acceptor" evidence="4">
    <location>
        <position position="181"/>
    </location>
</feature>
<keyword evidence="7" id="KW-1185">Reference proteome</keyword>
<dbReference type="PROSITE" id="PS51635">
    <property type="entry name" value="PNPLA"/>
    <property type="match status" value="1"/>
</dbReference>
<dbReference type="PANTHER" id="PTHR14226:SF76">
    <property type="entry name" value="NTE FAMILY PROTEIN RSSA"/>
    <property type="match status" value="1"/>
</dbReference>
<feature type="short sequence motif" description="DGA/G" evidence="4">
    <location>
        <begin position="181"/>
        <end position="183"/>
    </location>
</feature>
<dbReference type="InterPro" id="IPR016035">
    <property type="entry name" value="Acyl_Trfase/lysoPLipase"/>
</dbReference>
<evidence type="ECO:0000313" key="7">
    <source>
        <dbReference type="Proteomes" id="UP000244162"/>
    </source>
</evidence>
<dbReference type="EMBL" id="NWBU01000009">
    <property type="protein sequence ID" value="PTQ10768.1"/>
    <property type="molecule type" value="Genomic_DNA"/>
</dbReference>
<accession>A0A2T5FXC5</accession>
<evidence type="ECO:0000256" key="2">
    <source>
        <dbReference type="ARBA" id="ARBA00022963"/>
    </source>
</evidence>
<dbReference type="PANTHER" id="PTHR14226">
    <property type="entry name" value="NEUROPATHY TARGET ESTERASE/SWISS CHEESE D.MELANOGASTER"/>
    <property type="match status" value="1"/>
</dbReference>
<evidence type="ECO:0000256" key="1">
    <source>
        <dbReference type="ARBA" id="ARBA00022801"/>
    </source>
</evidence>
<evidence type="ECO:0000256" key="4">
    <source>
        <dbReference type="PROSITE-ProRule" id="PRU01161"/>
    </source>
</evidence>
<feature type="short sequence motif" description="GXSXG" evidence="4">
    <location>
        <begin position="65"/>
        <end position="69"/>
    </location>
</feature>
<feature type="active site" description="Nucleophile" evidence="4">
    <location>
        <position position="67"/>
    </location>
</feature>
<evidence type="ECO:0000256" key="3">
    <source>
        <dbReference type="ARBA" id="ARBA00023098"/>
    </source>
</evidence>
<comment type="caution">
    <text evidence="6">The sequence shown here is derived from an EMBL/GenBank/DDBJ whole genome shotgun (WGS) entry which is preliminary data.</text>
</comment>
<dbReference type="RefSeq" id="WP_107967791.1">
    <property type="nucleotide sequence ID" value="NZ_NWBU01000009.1"/>
</dbReference>
<keyword evidence="3 4" id="KW-0443">Lipid metabolism</keyword>
<dbReference type="OrthoDB" id="5290098at2"/>
<feature type="domain" description="PNPLA" evidence="5">
    <location>
        <begin position="34"/>
        <end position="194"/>
    </location>
</feature>
<evidence type="ECO:0000259" key="5">
    <source>
        <dbReference type="PROSITE" id="PS51635"/>
    </source>
</evidence>
<evidence type="ECO:0000313" key="6">
    <source>
        <dbReference type="EMBL" id="PTQ10768.1"/>
    </source>
</evidence>
<dbReference type="InterPro" id="IPR050301">
    <property type="entry name" value="NTE"/>
</dbReference>
<sequence length="298" mass="31334">MAFRLPFLSAEGRPGRPSDVRGAEPEGGRQAIALALGGGAALGWAHIGVLRALIEAKVEVRAVAGTSIGALAGVCFAADRLDVLEEIARTATLRTILRYLDPHMGRGAVLGGRTIARELERHLGAFRFEHLPIPVAVVATDLATGEAVVIDHGPVAEAVRASMALPGIFYPVFREGRILIDGGAVMPVPVEAARRLASTLPVVAINLQGDYLRRSEAVGLSGTTPLLSSFGVLRSAIGLTMAHLARQSLRLCPPDLELSLPVGHIDIGNFTRADELIAIGRDAAEAALPQIRALMTAR</sequence>